<dbReference type="PANTHER" id="PTHR44147">
    <property type="entry name" value="DEHYDROGENASE/REDUCTASE SDR FAMILY MEMBER 1"/>
    <property type="match status" value="1"/>
</dbReference>
<dbReference type="PANTHER" id="PTHR44147:SF2">
    <property type="entry name" value="DEHYDROGENASE_REDUCTASE SDR FAMILY MEMBER 1"/>
    <property type="match status" value="1"/>
</dbReference>
<accession>A0A1G9VNS7</accession>
<evidence type="ECO:0000313" key="2">
    <source>
        <dbReference type="Proteomes" id="UP000199451"/>
    </source>
</evidence>
<sequence length="324" mass="34860">MTYIPRAVRQGHHVLRPLTTRTDADAREFFSVDVDEWSMTAQSVTRADLSDTVALITGASRGVGRGVALELGSAGATVYVTGRSVDDDRTEDLPGTVTETADLVTERGGEGVAVHCDHTVDGDVAALFERIADEQGRLDVLVNNVWGGYEGHDETFADPFWEQSLDRWPGMFDAGVRAHYTATRLAAPTMIEEGDGLVVFVSAGDGEKYRGSVMYDVAKTAVDRMGKAVAHELRPHGVASVVLHPGFVSTERVERAFAEMDEDVPDTTHSPEFVGRAVVALAGDDGVMGKSGGVYKTADLGTEYGFTDVDGSQPEPFYLDTELL</sequence>
<dbReference type="PRINTS" id="PR00081">
    <property type="entry name" value="GDHRDH"/>
</dbReference>
<proteinExistence type="predicted"/>
<dbReference type="STRING" id="660521.SAMN04487949_2451"/>
<keyword evidence="2" id="KW-1185">Reference proteome</keyword>
<dbReference type="OrthoDB" id="301022at2157"/>
<dbReference type="EMBL" id="FNHL01000003">
    <property type="protein sequence ID" value="SDM73888.1"/>
    <property type="molecule type" value="Genomic_DNA"/>
</dbReference>
<dbReference type="Gene3D" id="3.40.50.720">
    <property type="entry name" value="NAD(P)-binding Rossmann-like Domain"/>
    <property type="match status" value="1"/>
</dbReference>
<reference evidence="2" key="1">
    <citation type="submission" date="2016-10" db="EMBL/GenBank/DDBJ databases">
        <authorList>
            <person name="Varghese N."/>
            <person name="Submissions S."/>
        </authorList>
    </citation>
    <scope>NUCLEOTIDE SEQUENCE [LARGE SCALE GENOMIC DNA]</scope>
    <source>
        <strain evidence="2">CGMCC 1.10119</strain>
    </source>
</reference>
<organism evidence="1 2">
    <name type="scientific">Halogranum gelatinilyticum</name>
    <dbReference type="NCBI Taxonomy" id="660521"/>
    <lineage>
        <taxon>Archaea</taxon>
        <taxon>Methanobacteriati</taxon>
        <taxon>Methanobacteriota</taxon>
        <taxon>Stenosarchaea group</taxon>
        <taxon>Halobacteria</taxon>
        <taxon>Halobacteriales</taxon>
        <taxon>Haloferacaceae</taxon>
    </lineage>
</organism>
<dbReference type="RefSeq" id="WP_211603246.1">
    <property type="nucleotide sequence ID" value="NZ_FNHL01000003.1"/>
</dbReference>
<dbReference type="InterPro" id="IPR036291">
    <property type="entry name" value="NAD(P)-bd_dom_sf"/>
</dbReference>
<dbReference type="Pfam" id="PF00106">
    <property type="entry name" value="adh_short"/>
    <property type="match status" value="1"/>
</dbReference>
<dbReference type="AlphaFoldDB" id="A0A1G9VNS7"/>
<evidence type="ECO:0000313" key="1">
    <source>
        <dbReference type="EMBL" id="SDM73888.1"/>
    </source>
</evidence>
<name>A0A1G9VNS7_9EURY</name>
<protein>
    <submittedName>
        <fullName evidence="1">NAD(P)-dependent dehydrogenase, short-chain alcohol dehydrogenase family</fullName>
    </submittedName>
</protein>
<gene>
    <name evidence="1" type="ORF">SAMN04487949_2451</name>
</gene>
<dbReference type="Proteomes" id="UP000199451">
    <property type="component" value="Unassembled WGS sequence"/>
</dbReference>
<dbReference type="InterPro" id="IPR002347">
    <property type="entry name" value="SDR_fam"/>
</dbReference>
<dbReference type="SUPFAM" id="SSF51735">
    <property type="entry name" value="NAD(P)-binding Rossmann-fold domains"/>
    <property type="match status" value="1"/>
</dbReference>